<reference evidence="5" key="1">
    <citation type="submission" date="2016-10" db="EMBL/GenBank/DDBJ databases">
        <authorList>
            <person name="Chevignon G."/>
        </authorList>
    </citation>
    <scope>NUCLEOTIDE SEQUENCE [LARGE SCALE GENOMIC DNA]</scope>
    <source>
        <strain evidence="5">A2C</strain>
    </source>
</reference>
<evidence type="ECO:0000313" key="5">
    <source>
        <dbReference type="Proteomes" id="UP000230008"/>
    </source>
</evidence>
<dbReference type="Gene3D" id="3.40.50.1390">
    <property type="entry name" value="Resolvase, N-terminal catalytic domain"/>
    <property type="match status" value="1"/>
</dbReference>
<accession>A0A2D3T2Q3</accession>
<evidence type="ECO:0000313" key="3">
    <source>
        <dbReference type="EMBL" id="ATW29776.1"/>
    </source>
</evidence>
<dbReference type="AlphaFoldDB" id="A0A2D3T2Q3"/>
<dbReference type="InterPro" id="IPR006119">
    <property type="entry name" value="Resolv_N"/>
</dbReference>
<protein>
    <recommendedName>
        <fullName evidence="2">Resolvase/invertase-type recombinase catalytic domain-containing protein</fullName>
    </recommendedName>
</protein>
<dbReference type="PROSITE" id="PS51736">
    <property type="entry name" value="RECOMBINASES_3"/>
    <property type="match status" value="1"/>
</dbReference>
<dbReference type="EMBL" id="CP017606">
    <property type="protein sequence ID" value="ATW29791.1"/>
    <property type="molecule type" value="Genomic_DNA"/>
</dbReference>
<feature type="region of interest" description="Disordered" evidence="1">
    <location>
        <begin position="1"/>
        <end position="20"/>
    </location>
</feature>
<dbReference type="Proteomes" id="UP000230008">
    <property type="component" value="Chromosome"/>
</dbReference>
<evidence type="ECO:0000313" key="4">
    <source>
        <dbReference type="EMBL" id="ATW29791.1"/>
    </source>
</evidence>
<proteinExistence type="predicted"/>
<reference evidence="4" key="3">
    <citation type="journal article" date="2018" name="Genome Biol. Evol.">
        <title>Culture-Facilitated Comparative Genomics of the Facultative Symbiont Hamiltonella defensa.</title>
        <authorList>
            <person name="Chevignon G."/>
            <person name="Boyd B.M."/>
            <person name="Brandt J.W."/>
            <person name="Oliver K.M."/>
            <person name="Strand M.R."/>
        </authorList>
    </citation>
    <scope>NUCLEOTIDE SEQUENCE</scope>
    <source>
        <strain evidence="4">A2C</strain>
    </source>
</reference>
<gene>
    <name evidence="3" type="ORF">BJP41_04865</name>
    <name evidence="4" type="ORF">BJP41_04950</name>
</gene>
<sequence length="59" mass="6823">MKNSHPTGETHLQPDDLKQAGCKRIFEETASRSKRERQELLAAINFMRHGDTLVIWKSD</sequence>
<dbReference type="Pfam" id="PF00239">
    <property type="entry name" value="Resolvase"/>
    <property type="match status" value="1"/>
</dbReference>
<name>A0A2D3T2Q3_9ENTR</name>
<dbReference type="GO" id="GO:0003677">
    <property type="term" value="F:DNA binding"/>
    <property type="evidence" value="ECO:0007669"/>
    <property type="project" value="InterPro"/>
</dbReference>
<dbReference type="EMBL" id="CP017606">
    <property type="protein sequence ID" value="ATW29776.1"/>
    <property type="molecule type" value="Genomic_DNA"/>
</dbReference>
<evidence type="ECO:0000259" key="2">
    <source>
        <dbReference type="PROSITE" id="PS51736"/>
    </source>
</evidence>
<reference evidence="5" key="2">
    <citation type="submission" date="2017-11" db="EMBL/GenBank/DDBJ databases">
        <title>PacBio sequencing of new strain of the secondary endosymbiont Candidatus Hamiltonella defensa.</title>
        <authorList>
            <person name="Strand M.R."/>
            <person name="Oliver K."/>
        </authorList>
    </citation>
    <scope>NUCLEOTIDE SEQUENCE [LARGE SCALE GENOMIC DNA]</scope>
    <source>
        <strain evidence="5">A2C</strain>
    </source>
</reference>
<dbReference type="GO" id="GO:0000150">
    <property type="term" value="F:DNA strand exchange activity"/>
    <property type="evidence" value="ECO:0007669"/>
    <property type="project" value="InterPro"/>
</dbReference>
<dbReference type="SUPFAM" id="SSF53041">
    <property type="entry name" value="Resolvase-like"/>
    <property type="match status" value="1"/>
</dbReference>
<dbReference type="RefSeq" id="WP_157791423.1">
    <property type="nucleotide sequence ID" value="NZ_CADIJJ010000075.1"/>
</dbReference>
<evidence type="ECO:0000256" key="1">
    <source>
        <dbReference type="SAM" id="MobiDB-lite"/>
    </source>
</evidence>
<dbReference type="InterPro" id="IPR036162">
    <property type="entry name" value="Resolvase-like_N_sf"/>
</dbReference>
<organism evidence="4 5">
    <name type="scientific">Candidatus Williamhamiltonella defendens</name>
    <dbReference type="NCBI Taxonomy" id="138072"/>
    <lineage>
        <taxon>Bacteria</taxon>
        <taxon>Pseudomonadati</taxon>
        <taxon>Pseudomonadota</taxon>
        <taxon>Gammaproteobacteria</taxon>
        <taxon>Enterobacterales</taxon>
        <taxon>Enterobacteriaceae</taxon>
        <taxon>aphid secondary symbionts</taxon>
        <taxon>Candidatus Williamhamiltonella</taxon>
    </lineage>
</organism>
<feature type="domain" description="Resolvase/invertase-type recombinase catalytic" evidence="2">
    <location>
        <begin position="1"/>
        <end position="59"/>
    </location>
</feature>